<protein>
    <submittedName>
        <fullName evidence="4">TetR/AcrR family transcriptional regulator C-terminal domain-containing protein</fullName>
    </submittedName>
</protein>
<sequence length="192" mass="22407">MAEGNRTKKQIAQVFLHLVAEKPFSKITVQDLAKGAGINRQTFYYHFNDKKELLRWFYLQDSLCFLTTDELSLENWEEQARKMLVAMKANGAFYQATVADQQDILVQEFVTITSKLFHKLFETVDQEGLLSEADKLFYGRFFSYGCSGVMMDWIREGFQETPLAISAQLFRLAKDVEFFSSRLYQTEQEELK</sequence>
<dbReference type="Pfam" id="PF00440">
    <property type="entry name" value="TetR_N"/>
    <property type="match status" value="1"/>
</dbReference>
<dbReference type="PROSITE" id="PS50977">
    <property type="entry name" value="HTH_TETR_2"/>
    <property type="match status" value="1"/>
</dbReference>
<proteinExistence type="predicted"/>
<dbReference type="Proteomes" id="UP001256711">
    <property type="component" value="Unassembled WGS sequence"/>
</dbReference>
<dbReference type="InterPro" id="IPR001647">
    <property type="entry name" value="HTH_TetR"/>
</dbReference>
<dbReference type="Pfam" id="PF14278">
    <property type="entry name" value="TetR_C_8"/>
    <property type="match status" value="1"/>
</dbReference>
<evidence type="ECO:0000313" key="4">
    <source>
        <dbReference type="EMBL" id="MDT2810338.1"/>
    </source>
</evidence>
<dbReference type="GO" id="GO:0003677">
    <property type="term" value="F:DNA binding"/>
    <property type="evidence" value="ECO:0007669"/>
    <property type="project" value="UniProtKB-UniRule"/>
</dbReference>
<evidence type="ECO:0000259" key="3">
    <source>
        <dbReference type="PROSITE" id="PS50977"/>
    </source>
</evidence>
<organism evidence="4 5">
    <name type="scientific">Enterococcus asini</name>
    <dbReference type="NCBI Taxonomy" id="57732"/>
    <lineage>
        <taxon>Bacteria</taxon>
        <taxon>Bacillati</taxon>
        <taxon>Bacillota</taxon>
        <taxon>Bacilli</taxon>
        <taxon>Lactobacillales</taxon>
        <taxon>Enterococcaceae</taxon>
        <taxon>Enterococcus</taxon>
    </lineage>
</organism>
<accession>A0AAW8U2X4</accession>
<evidence type="ECO:0000313" key="5">
    <source>
        <dbReference type="Proteomes" id="UP001256711"/>
    </source>
</evidence>
<evidence type="ECO:0000256" key="1">
    <source>
        <dbReference type="ARBA" id="ARBA00023125"/>
    </source>
</evidence>
<dbReference type="RefSeq" id="WP_270597479.1">
    <property type="nucleotide sequence ID" value="NZ_JAQESC010000003.1"/>
</dbReference>
<dbReference type="PANTHER" id="PTHR43479:SF7">
    <property type="entry name" value="TETR-FAMILY TRANSCRIPTIONAL REGULATOR"/>
    <property type="match status" value="1"/>
</dbReference>
<dbReference type="InterPro" id="IPR050624">
    <property type="entry name" value="HTH-type_Tx_Regulator"/>
</dbReference>
<dbReference type="SUPFAM" id="SSF46689">
    <property type="entry name" value="Homeodomain-like"/>
    <property type="match status" value="1"/>
</dbReference>
<dbReference type="EMBL" id="JARQBJ010000003">
    <property type="protein sequence ID" value="MDT2810338.1"/>
    <property type="molecule type" value="Genomic_DNA"/>
</dbReference>
<dbReference type="InterPro" id="IPR039532">
    <property type="entry name" value="TetR_C_Firmicutes"/>
</dbReference>
<feature type="domain" description="HTH tetR-type" evidence="3">
    <location>
        <begin position="5"/>
        <end position="65"/>
    </location>
</feature>
<keyword evidence="1 2" id="KW-0238">DNA-binding</keyword>
<dbReference type="AlphaFoldDB" id="A0AAW8U2X4"/>
<gene>
    <name evidence="4" type="ORF">P7H43_07570</name>
</gene>
<reference evidence="4" key="1">
    <citation type="submission" date="2023-03" db="EMBL/GenBank/DDBJ databases">
        <authorList>
            <person name="Shen W."/>
            <person name="Cai J."/>
        </authorList>
    </citation>
    <scope>NUCLEOTIDE SEQUENCE</scope>
    <source>
        <strain evidence="4">B226-2</strain>
    </source>
</reference>
<feature type="DNA-binding region" description="H-T-H motif" evidence="2">
    <location>
        <begin position="28"/>
        <end position="47"/>
    </location>
</feature>
<evidence type="ECO:0000256" key="2">
    <source>
        <dbReference type="PROSITE-ProRule" id="PRU00335"/>
    </source>
</evidence>
<name>A0AAW8U2X4_9ENTE</name>
<dbReference type="Gene3D" id="1.10.357.10">
    <property type="entry name" value="Tetracycline Repressor, domain 2"/>
    <property type="match status" value="1"/>
</dbReference>
<dbReference type="PANTHER" id="PTHR43479">
    <property type="entry name" value="ACREF/ENVCD OPERON REPRESSOR-RELATED"/>
    <property type="match status" value="1"/>
</dbReference>
<comment type="caution">
    <text evidence="4">The sequence shown here is derived from an EMBL/GenBank/DDBJ whole genome shotgun (WGS) entry which is preliminary data.</text>
</comment>
<dbReference type="InterPro" id="IPR009057">
    <property type="entry name" value="Homeodomain-like_sf"/>
</dbReference>